<keyword evidence="3" id="KW-0489">Methyltransferase</keyword>
<keyword evidence="4" id="KW-0808">Transferase</keyword>
<feature type="region of interest" description="Disordered" evidence="6">
    <location>
        <begin position="336"/>
        <end position="371"/>
    </location>
</feature>
<dbReference type="PANTHER" id="PTHR12303:SF6">
    <property type="entry name" value="CARNOSINE N-METHYLTRANSFERASE"/>
    <property type="match status" value="1"/>
</dbReference>
<dbReference type="Gene3D" id="3.40.50.150">
    <property type="entry name" value="Vaccinia Virus protein VP39"/>
    <property type="match status" value="1"/>
</dbReference>
<evidence type="ECO:0000256" key="4">
    <source>
        <dbReference type="ARBA" id="ARBA00022679"/>
    </source>
</evidence>
<dbReference type="STRING" id="331657.A0A4U0WTP5"/>
<dbReference type="AlphaFoldDB" id="A0A4U0WTP5"/>
<protein>
    <recommendedName>
        <fullName evidence="2">carnosine N-methyltransferase</fullName>
        <ecNumber evidence="2">2.1.1.22</ecNumber>
    </recommendedName>
</protein>
<feature type="compositionally biased region" description="Basic and acidic residues" evidence="6">
    <location>
        <begin position="336"/>
        <end position="358"/>
    </location>
</feature>
<comment type="caution">
    <text evidence="7">The sequence shown here is derived from an EMBL/GenBank/DDBJ whole genome shotgun (WGS) entry which is preliminary data.</text>
</comment>
<proteinExistence type="inferred from homology"/>
<organism evidence="7 9">
    <name type="scientific">Cryomyces minteri</name>
    <dbReference type="NCBI Taxonomy" id="331657"/>
    <lineage>
        <taxon>Eukaryota</taxon>
        <taxon>Fungi</taxon>
        <taxon>Dikarya</taxon>
        <taxon>Ascomycota</taxon>
        <taxon>Pezizomycotina</taxon>
        <taxon>Dothideomycetes</taxon>
        <taxon>Dothideomycetes incertae sedis</taxon>
        <taxon>Cryomyces</taxon>
    </lineage>
</organism>
<evidence type="ECO:0000256" key="2">
    <source>
        <dbReference type="ARBA" id="ARBA00012003"/>
    </source>
</evidence>
<keyword evidence="5" id="KW-0949">S-adenosyl-L-methionine</keyword>
<dbReference type="SMART" id="SM01296">
    <property type="entry name" value="N2227"/>
    <property type="match status" value="1"/>
</dbReference>
<dbReference type="InterPro" id="IPR012901">
    <property type="entry name" value="CARME"/>
</dbReference>
<reference evidence="7 9" key="1">
    <citation type="submission" date="2017-03" db="EMBL/GenBank/DDBJ databases">
        <title>Genomes of endolithic fungi from Antarctica.</title>
        <authorList>
            <person name="Coleine C."/>
            <person name="Masonjones S."/>
            <person name="Stajich J.E."/>
        </authorList>
    </citation>
    <scope>NUCLEOTIDE SEQUENCE [LARGE SCALE GENOMIC DNA]</scope>
    <source>
        <strain evidence="7 9">CCFEE 5187</strain>
    </source>
</reference>
<comment type="similarity">
    <text evidence="1">Belongs to the carnosine N-methyltransferase family.</text>
</comment>
<name>A0A4U0WTP5_9PEZI</name>
<dbReference type="GO" id="GO:0032259">
    <property type="term" value="P:methylation"/>
    <property type="evidence" value="ECO:0007669"/>
    <property type="project" value="UniProtKB-KW"/>
</dbReference>
<accession>A0A4U0WTP5</accession>
<dbReference type="SUPFAM" id="SSF53335">
    <property type="entry name" value="S-adenosyl-L-methionine-dependent methyltransferases"/>
    <property type="match status" value="1"/>
</dbReference>
<dbReference type="EMBL" id="NAJN01000865">
    <property type="protein sequence ID" value="TKA67926.1"/>
    <property type="molecule type" value="Genomic_DNA"/>
</dbReference>
<evidence type="ECO:0000313" key="9">
    <source>
        <dbReference type="Proteomes" id="UP000308768"/>
    </source>
</evidence>
<evidence type="ECO:0000256" key="5">
    <source>
        <dbReference type="ARBA" id="ARBA00022691"/>
    </source>
</evidence>
<sequence length="432" mass="47601">MAEEAPVETSAEWGGEFDPFADPEEKRVLYAALDSFYQYRSAAHYHIAHVRRERFYSLPSAHWELLAAPPFSIISNLDAVSHAIDTNADIAEAILRTAQESFGLDPDSTDWMGSATPSDVDKARSTIRQIYRDWSAEALPERHACFTPALRALNNEHVSTPDAQKGSIRVLVPGAGLGRLVFELCAAGYGVEGNEISYHQLFASNFLLNQTQRAEQFALFPWALTFSNHVSRANQLQKVMIPDVHPATALAAASEGTGVHAFERLGMTAGDFCMLYKGEEHRDAFDAVATVFFIDTAPNLIAYIETIKSCLKPGGIWINLGPLLWHWESGVPHARREMEKGDANEVKDDAKGAKERVTTESGSASGQKPGDLGIGEAGVVELTDEEVVRLVEHCGFAIEQHEVGQIATGYIQDPKSMLQNVYRPSFWVARKI</sequence>
<dbReference type="OrthoDB" id="978at2759"/>
<dbReference type="EC" id="2.1.1.22" evidence="2"/>
<dbReference type="Proteomes" id="UP000308768">
    <property type="component" value="Unassembled WGS sequence"/>
</dbReference>
<keyword evidence="9" id="KW-1185">Reference proteome</keyword>
<evidence type="ECO:0000256" key="1">
    <source>
        <dbReference type="ARBA" id="ARBA00010086"/>
    </source>
</evidence>
<evidence type="ECO:0000256" key="3">
    <source>
        <dbReference type="ARBA" id="ARBA00022603"/>
    </source>
</evidence>
<dbReference type="InterPro" id="IPR029063">
    <property type="entry name" value="SAM-dependent_MTases_sf"/>
</dbReference>
<evidence type="ECO:0000256" key="6">
    <source>
        <dbReference type="SAM" id="MobiDB-lite"/>
    </source>
</evidence>
<dbReference type="PANTHER" id="PTHR12303">
    <property type="entry name" value="CARNOSINE N-METHYLTRANSFERASE"/>
    <property type="match status" value="1"/>
</dbReference>
<gene>
    <name evidence="7" type="ORF">B0A49_05446</name>
    <name evidence="8" type="ORF">B0A49_05677</name>
</gene>
<evidence type="ECO:0000313" key="8">
    <source>
        <dbReference type="EMBL" id="TKA67926.1"/>
    </source>
</evidence>
<evidence type="ECO:0000313" key="7">
    <source>
        <dbReference type="EMBL" id="TKA66970.1"/>
    </source>
</evidence>
<dbReference type="GO" id="GO:0030735">
    <property type="term" value="F:carnosine N-methyltransferase activity"/>
    <property type="evidence" value="ECO:0007669"/>
    <property type="project" value="UniProtKB-EC"/>
</dbReference>
<dbReference type="Pfam" id="PF07942">
    <property type="entry name" value="CARME"/>
    <property type="match status" value="1"/>
</dbReference>
<dbReference type="EMBL" id="NAJN01000963">
    <property type="protein sequence ID" value="TKA66970.1"/>
    <property type="molecule type" value="Genomic_DNA"/>
</dbReference>